<gene>
    <name evidence="3" type="ORF">GGQ61_004136</name>
</gene>
<accession>A0A840A7S6</accession>
<evidence type="ECO:0000256" key="1">
    <source>
        <dbReference type="ARBA" id="ARBA00008791"/>
    </source>
</evidence>
<proteinExistence type="inferred from homology"/>
<dbReference type="InterPro" id="IPR006016">
    <property type="entry name" value="UspA"/>
</dbReference>
<protein>
    <submittedName>
        <fullName evidence="3">Nucleotide-binding universal stress UspA family protein</fullName>
    </submittedName>
</protein>
<dbReference type="AlphaFoldDB" id="A0A840A7S6"/>
<feature type="domain" description="UspA" evidence="2">
    <location>
        <begin position="161"/>
        <end position="280"/>
    </location>
</feature>
<dbReference type="RefSeq" id="WP_183776901.1">
    <property type="nucleotide sequence ID" value="NZ_JACIDK010000010.1"/>
</dbReference>
<dbReference type="InterPro" id="IPR006015">
    <property type="entry name" value="Universal_stress_UspA"/>
</dbReference>
<dbReference type="PRINTS" id="PR01438">
    <property type="entry name" value="UNVRSLSTRESS"/>
</dbReference>
<dbReference type="SUPFAM" id="SSF52402">
    <property type="entry name" value="Adenine nucleotide alpha hydrolases-like"/>
    <property type="match status" value="2"/>
</dbReference>
<dbReference type="Pfam" id="PF00582">
    <property type="entry name" value="Usp"/>
    <property type="match status" value="1"/>
</dbReference>
<dbReference type="PANTHER" id="PTHR46268:SF15">
    <property type="entry name" value="UNIVERSAL STRESS PROTEIN HP_0031"/>
    <property type="match status" value="1"/>
</dbReference>
<dbReference type="CDD" id="cd00293">
    <property type="entry name" value="USP-like"/>
    <property type="match status" value="1"/>
</dbReference>
<evidence type="ECO:0000313" key="3">
    <source>
        <dbReference type="EMBL" id="MBB3893392.1"/>
    </source>
</evidence>
<organism evidence="3 4">
    <name type="scientific">Phenylobacterium haematophilum</name>
    <dbReference type="NCBI Taxonomy" id="98513"/>
    <lineage>
        <taxon>Bacteria</taxon>
        <taxon>Pseudomonadati</taxon>
        <taxon>Pseudomonadota</taxon>
        <taxon>Alphaproteobacteria</taxon>
        <taxon>Caulobacterales</taxon>
        <taxon>Caulobacteraceae</taxon>
        <taxon>Phenylobacterium</taxon>
    </lineage>
</organism>
<comment type="similarity">
    <text evidence="1">Belongs to the universal stress protein A family.</text>
</comment>
<name>A0A840A7S6_9CAUL</name>
<evidence type="ECO:0000259" key="2">
    <source>
        <dbReference type="Pfam" id="PF00582"/>
    </source>
</evidence>
<sequence>MAFADLLLPVLSYPDSTPDRAIRAGVALAKRLGGELTLLTMRVDIPKFGNVLANALIDLDRQGELEEARSAATARLEALCAQVAAETFGEPLRVETRCASLYEEGDAVARAARTYDLCLTPQGAAVEGDRSLAEAVLFGSGRPVLLYPDDQEFAPGSGVGKVAIAWDGSVRAARAVADALPLLARASEVRVFVALGEKPQAASGSASDLLRHLEAHGVSASADERPSQGQSIGVSMANYVRTEGVDLLVMGGFGHARIRQFVLGGATDAVLKAPPCPVLISH</sequence>
<evidence type="ECO:0000313" key="4">
    <source>
        <dbReference type="Proteomes" id="UP000530564"/>
    </source>
</evidence>
<dbReference type="Gene3D" id="3.40.50.12370">
    <property type="match status" value="1"/>
</dbReference>
<reference evidence="3 4" key="1">
    <citation type="submission" date="2020-08" db="EMBL/GenBank/DDBJ databases">
        <title>Genomic Encyclopedia of Type Strains, Phase IV (KMG-IV): sequencing the most valuable type-strain genomes for metagenomic binning, comparative biology and taxonomic classification.</title>
        <authorList>
            <person name="Goeker M."/>
        </authorList>
    </citation>
    <scope>NUCLEOTIDE SEQUENCE [LARGE SCALE GENOMIC DNA]</scope>
    <source>
        <strain evidence="3 4">DSM 21793</strain>
    </source>
</reference>
<dbReference type="PANTHER" id="PTHR46268">
    <property type="entry name" value="STRESS RESPONSE PROTEIN NHAX"/>
    <property type="match status" value="1"/>
</dbReference>
<comment type="caution">
    <text evidence="3">The sequence shown here is derived from an EMBL/GenBank/DDBJ whole genome shotgun (WGS) entry which is preliminary data.</text>
</comment>
<dbReference type="EMBL" id="JACIDK010000010">
    <property type="protein sequence ID" value="MBB3893392.1"/>
    <property type="molecule type" value="Genomic_DNA"/>
</dbReference>
<keyword evidence="4" id="KW-1185">Reference proteome</keyword>
<dbReference type="Proteomes" id="UP000530564">
    <property type="component" value="Unassembled WGS sequence"/>
</dbReference>